<evidence type="ECO:0000313" key="4">
    <source>
        <dbReference type="EMBL" id="QDL56602.1"/>
    </source>
</evidence>
<dbReference type="SUPFAM" id="SSF55729">
    <property type="entry name" value="Acyl-CoA N-acyltransferases (Nat)"/>
    <property type="match status" value="1"/>
</dbReference>
<keyword evidence="5" id="KW-1185">Reference proteome</keyword>
<dbReference type="InterPro" id="IPR016181">
    <property type="entry name" value="Acyl_CoA_acyltransferase"/>
</dbReference>
<keyword evidence="1" id="KW-0808">Transferase</keyword>
<reference evidence="5" key="2">
    <citation type="journal article" date="2020" name="Int. J. Syst. Evol. Microbiol.">
        <title>Genomic insights into a novel species Rhodoferax aquaticus sp. nov., isolated from freshwater.</title>
        <authorList>
            <person name="Li T."/>
            <person name="Zhuo Y."/>
            <person name="Jin C.Z."/>
            <person name="Wu X."/>
            <person name="Ko S.R."/>
            <person name="Jin F.J."/>
            <person name="Ahn C.Y."/>
            <person name="Oh H.M."/>
            <person name="Lee H.G."/>
            <person name="Jin L."/>
        </authorList>
    </citation>
    <scope>NUCLEOTIDE SEQUENCE [LARGE SCALE GENOMIC DNA]</scope>
    <source>
        <strain evidence="5">Gr-4</strain>
    </source>
</reference>
<name>A0A515EV98_9BURK</name>
<accession>A0A515EV98</accession>
<dbReference type="EMBL" id="CP036282">
    <property type="protein sequence ID" value="QDL56602.1"/>
    <property type="molecule type" value="Genomic_DNA"/>
</dbReference>
<dbReference type="Pfam" id="PF00583">
    <property type="entry name" value="Acetyltransf_1"/>
    <property type="match status" value="1"/>
</dbReference>
<reference evidence="5" key="1">
    <citation type="submission" date="2019-02" db="EMBL/GenBank/DDBJ databases">
        <title>Complete genome sequence of Rhodoferax sp. Gr-4.</title>
        <authorList>
            <person name="Jin L."/>
        </authorList>
    </citation>
    <scope>NUCLEOTIDE SEQUENCE [LARGE SCALE GENOMIC DNA]</scope>
    <source>
        <strain evidence="5">Gr-4</strain>
    </source>
</reference>
<dbReference type="GO" id="GO:0016747">
    <property type="term" value="F:acyltransferase activity, transferring groups other than amino-acyl groups"/>
    <property type="evidence" value="ECO:0007669"/>
    <property type="project" value="InterPro"/>
</dbReference>
<dbReference type="PANTHER" id="PTHR43877:SF2">
    <property type="entry name" value="AMINOALKYLPHOSPHONATE N-ACETYLTRANSFERASE-RELATED"/>
    <property type="match status" value="1"/>
</dbReference>
<organism evidence="4 5">
    <name type="scientific">Rhodoferax aquaticus</name>
    <dbReference type="NCBI Taxonomy" id="2527691"/>
    <lineage>
        <taxon>Bacteria</taxon>
        <taxon>Pseudomonadati</taxon>
        <taxon>Pseudomonadota</taxon>
        <taxon>Betaproteobacteria</taxon>
        <taxon>Burkholderiales</taxon>
        <taxon>Comamonadaceae</taxon>
        <taxon>Rhodoferax</taxon>
    </lineage>
</organism>
<evidence type="ECO:0000313" key="5">
    <source>
        <dbReference type="Proteomes" id="UP000317365"/>
    </source>
</evidence>
<dbReference type="AlphaFoldDB" id="A0A515EV98"/>
<sequence>MHIRRLTPEDASVYWDLRLRGFREHPSAFTSSYEEEVKRPLTYAQARLGSDSSATFWGAWEGNTLMGLVGLDRESRTKNRHKAVVIGMFVAPEFAGRGVGRALLAALLESARTSDLELLVLTVTQGNLGAEKLYLSMGFTSFGIEPGAIKVENQRFNKNHMFFPLSTP</sequence>
<evidence type="ECO:0000259" key="3">
    <source>
        <dbReference type="PROSITE" id="PS51186"/>
    </source>
</evidence>
<dbReference type="KEGG" id="rhg:EXZ61_00905"/>
<protein>
    <submittedName>
        <fullName evidence="4">GNAT family N-acetyltransferase</fullName>
    </submittedName>
</protein>
<dbReference type="CDD" id="cd04301">
    <property type="entry name" value="NAT_SF"/>
    <property type="match status" value="1"/>
</dbReference>
<feature type="domain" description="N-acetyltransferase" evidence="3">
    <location>
        <begin position="1"/>
        <end position="166"/>
    </location>
</feature>
<dbReference type="InterPro" id="IPR000182">
    <property type="entry name" value="GNAT_dom"/>
</dbReference>
<evidence type="ECO:0000256" key="1">
    <source>
        <dbReference type="ARBA" id="ARBA00022679"/>
    </source>
</evidence>
<keyword evidence="2" id="KW-0012">Acyltransferase</keyword>
<proteinExistence type="predicted"/>
<dbReference type="Proteomes" id="UP000317365">
    <property type="component" value="Chromosome"/>
</dbReference>
<dbReference type="PANTHER" id="PTHR43877">
    <property type="entry name" value="AMINOALKYLPHOSPHONATE N-ACETYLTRANSFERASE-RELATED-RELATED"/>
    <property type="match status" value="1"/>
</dbReference>
<evidence type="ECO:0000256" key="2">
    <source>
        <dbReference type="ARBA" id="ARBA00023315"/>
    </source>
</evidence>
<dbReference type="InterPro" id="IPR050832">
    <property type="entry name" value="Bact_Acetyltransf"/>
</dbReference>
<dbReference type="Gene3D" id="3.40.630.30">
    <property type="match status" value="1"/>
</dbReference>
<gene>
    <name evidence="4" type="ORF">EXZ61_00905</name>
</gene>
<dbReference type="PROSITE" id="PS51186">
    <property type="entry name" value="GNAT"/>
    <property type="match status" value="1"/>
</dbReference>